<dbReference type="RefSeq" id="WP_345335359.1">
    <property type="nucleotide sequence ID" value="NZ_BAABJZ010000071.1"/>
</dbReference>
<proteinExistence type="predicted"/>
<keyword evidence="2" id="KW-1185">Reference proteome</keyword>
<dbReference type="Proteomes" id="UP001499988">
    <property type="component" value="Unassembled WGS sequence"/>
</dbReference>
<protein>
    <submittedName>
        <fullName evidence="1">Uncharacterized protein</fullName>
    </submittedName>
</protein>
<reference evidence="2" key="1">
    <citation type="journal article" date="2019" name="Int. J. Syst. Evol. Microbiol.">
        <title>The Global Catalogue of Microorganisms (GCM) 10K type strain sequencing project: providing services to taxonomists for standard genome sequencing and annotation.</title>
        <authorList>
            <consortium name="The Broad Institute Genomics Platform"/>
            <consortium name="The Broad Institute Genome Sequencing Center for Infectious Disease"/>
            <person name="Wu L."/>
            <person name="Ma J."/>
        </authorList>
    </citation>
    <scope>NUCLEOTIDE SEQUENCE [LARGE SCALE GENOMIC DNA]</scope>
    <source>
        <strain evidence="2">JCM 18401</strain>
    </source>
</reference>
<evidence type="ECO:0000313" key="1">
    <source>
        <dbReference type="EMBL" id="GAA4887550.1"/>
    </source>
</evidence>
<organism evidence="1 2">
    <name type="scientific">Ferrimonas pelagia</name>
    <dbReference type="NCBI Taxonomy" id="1177826"/>
    <lineage>
        <taxon>Bacteria</taxon>
        <taxon>Pseudomonadati</taxon>
        <taxon>Pseudomonadota</taxon>
        <taxon>Gammaproteobacteria</taxon>
        <taxon>Alteromonadales</taxon>
        <taxon>Ferrimonadaceae</taxon>
        <taxon>Ferrimonas</taxon>
    </lineage>
</organism>
<gene>
    <name evidence="1" type="ORF">GCM10023333_21220</name>
</gene>
<evidence type="ECO:0000313" key="2">
    <source>
        <dbReference type="Proteomes" id="UP001499988"/>
    </source>
</evidence>
<comment type="caution">
    <text evidence="1">The sequence shown here is derived from an EMBL/GenBank/DDBJ whole genome shotgun (WGS) entry which is preliminary data.</text>
</comment>
<sequence length="50" mass="6153">MQLTHEFTEHLGMSLVWQYYRLKVDHDNWVRQADITFSYHGPTVLLHYQF</sequence>
<dbReference type="EMBL" id="BAABJZ010000071">
    <property type="protein sequence ID" value="GAA4887550.1"/>
    <property type="molecule type" value="Genomic_DNA"/>
</dbReference>
<accession>A0ABP9EWP8</accession>
<name>A0ABP9EWP8_9GAMM</name>